<comment type="caution">
    <text evidence="2">The sequence shown here is derived from an EMBL/GenBank/DDBJ whole genome shotgun (WGS) entry which is preliminary data.</text>
</comment>
<organism evidence="2 3">
    <name type="scientific">Orchesella dallaii</name>
    <dbReference type="NCBI Taxonomy" id="48710"/>
    <lineage>
        <taxon>Eukaryota</taxon>
        <taxon>Metazoa</taxon>
        <taxon>Ecdysozoa</taxon>
        <taxon>Arthropoda</taxon>
        <taxon>Hexapoda</taxon>
        <taxon>Collembola</taxon>
        <taxon>Entomobryomorpha</taxon>
        <taxon>Entomobryoidea</taxon>
        <taxon>Orchesellidae</taxon>
        <taxon>Orchesellinae</taxon>
        <taxon>Orchesella</taxon>
    </lineage>
</organism>
<feature type="compositionally biased region" description="Basic residues" evidence="1">
    <location>
        <begin position="1326"/>
        <end position="1339"/>
    </location>
</feature>
<feature type="region of interest" description="Disordered" evidence="1">
    <location>
        <begin position="1092"/>
        <end position="1119"/>
    </location>
</feature>
<feature type="region of interest" description="Disordered" evidence="1">
    <location>
        <begin position="479"/>
        <end position="910"/>
    </location>
</feature>
<reference evidence="2 3" key="1">
    <citation type="submission" date="2024-08" db="EMBL/GenBank/DDBJ databases">
        <authorList>
            <person name="Cucini C."/>
            <person name="Frati F."/>
        </authorList>
    </citation>
    <scope>NUCLEOTIDE SEQUENCE [LARGE SCALE GENOMIC DNA]</scope>
</reference>
<proteinExistence type="predicted"/>
<sequence length="1360" mass="149366">MHFYHMGGWKRVLAIWRLTRIICEMTLDRWKGVFGIVELILLITSGIVLQGCQAQDSGGSNFFYYYSPTQRTHVSQTFGQTQAPSNPFLNRIPTNSPPLIGYPPLESTSIQPIQSNNAAPQQYIYRTPAGTTYSPLPALSQFRFGLPQQPFQNYQVGQDESQRTASTTSFSTFNRFGKDLFTNNAQLPPSPQPQPLLTNQRARTTVQPQPQSRGTYSFFESPFQYIQERQLEQLQTPATTPAPLVTSTSAPNVAAEYLEADEGEAVRRKPKYSSRFRYVEPQVNPYSHITSYTSDLPYTERRYYSTVIPSSPTPTGYAFSIGSEDGSGPKASVHVSMGPLSNTQHLTEITGSQFLRPRQSFNVPSGRRKIIPEVANIEGQGVLFQMAREDIEESSSTTPKPAVVEQTSEDVPQDLVANVNSTVETLIKEPSVQTETIASQRPELPRNLDDINIPQRLGKRRKVARKRLQIDDPEDIGTEYVSEGRRRLSPNRLPESPKEVNDLPKGLPAAAVPSSTESQSQLDSISNKEQQEFTPQTPPEENFPLSSTSSSVEEPPSPVQSPFTEASPPIQENEPAQPAPAQKQEDYYEYDNANSGSRSSKETENSGNEDEAPVPILIGVNKEDYPGVFNDNSLETDRGEILTRHKTSQPAVASVSTTENMSGPASVEDSREPQLPSVDSQPISPPISTTTEQVSVPTLASTSTTEQTPIDSQEQIPTLVHEDSVEHSPDSPVQEHSQITTTSSTTPSPPSTTTTTTELPELEVPHFEVIEGVQPNKEVEIENIPSDNISLQNDNENSGSSTSTISPGDNDGVNIPEDTSPTSPPEDINPASESAVPSGEQQPSSENPRNDIGVDAEVGASPSSTTQVTPSATSTEPIISTTESEFDDFGSQEVLPDEEHEIDEVTSDEQIGKAQRLALQESLQRLRQRQRNDTTSSPIIDDPVNSTIAVGSGGRRRSRHFIRKPLQLANLTLPTSGPLPNQNALFEDDDVDHSRSQVIEKIQKFRANVRRVSSTTTKRPRRVTRPSSERVGQKVKLDQVELFSNSSSAGVDPYIPRRSFTRPNYDISTTESFSSTTESFSSTRIPLPETTTVTTTTEESETEFYPFPPTTTTTTDAPVPVNRIMEPTTEGTTVTTTESTTTLTSRTTLPSTTASTTTDFAEESDLDKEDYILDQVQEPKFIPYEYNTPSTTSSTTYSETEGVSLASTTPITPTTTTVTTTVTTEVPDIPTGQLIIHEILPTQPPLKEVSFVVGESVEDEEGSKSQEESQSAESQEKPPISTVVRVEANVEISSSISKSEQTSKKSNNETISTDNGDNAKPTPPGKKVRVVIVRQRKAKQVSSSNGEVRRRRRIMKLAHS</sequence>
<feature type="compositionally biased region" description="Basic residues" evidence="1">
    <location>
        <begin position="1349"/>
        <end position="1360"/>
    </location>
</feature>
<gene>
    <name evidence="2" type="ORF">ODALV1_LOCUS28672</name>
</gene>
<feature type="compositionally biased region" description="Low complexity" evidence="1">
    <location>
        <begin position="740"/>
        <end position="757"/>
    </location>
</feature>
<feature type="compositionally biased region" description="Basic and acidic residues" evidence="1">
    <location>
        <begin position="720"/>
        <end position="729"/>
    </location>
</feature>
<feature type="compositionally biased region" description="Low complexity" evidence="1">
    <location>
        <begin position="869"/>
        <end position="883"/>
    </location>
</feature>
<evidence type="ECO:0000313" key="2">
    <source>
        <dbReference type="EMBL" id="CAL8141341.1"/>
    </source>
</evidence>
<protein>
    <submittedName>
        <fullName evidence="2">Uncharacterized protein</fullName>
    </submittedName>
</protein>
<evidence type="ECO:0000256" key="1">
    <source>
        <dbReference type="SAM" id="MobiDB-lite"/>
    </source>
</evidence>
<evidence type="ECO:0000313" key="3">
    <source>
        <dbReference type="Proteomes" id="UP001642540"/>
    </source>
</evidence>
<dbReference type="EMBL" id="CAXLJM020000146">
    <property type="protein sequence ID" value="CAL8141341.1"/>
    <property type="molecule type" value="Genomic_DNA"/>
</dbReference>
<accession>A0ABP1S1G7</accession>
<feature type="compositionally biased region" description="Low complexity" evidence="1">
    <location>
        <begin position="1184"/>
        <end position="1201"/>
    </location>
</feature>
<feature type="compositionally biased region" description="Polar residues" evidence="1">
    <location>
        <begin position="677"/>
        <end position="716"/>
    </location>
</feature>
<feature type="compositionally biased region" description="Low complexity" evidence="1">
    <location>
        <begin position="1291"/>
        <end position="1300"/>
    </location>
</feature>
<feature type="region of interest" description="Disordered" evidence="1">
    <location>
        <begin position="1184"/>
        <end position="1212"/>
    </location>
</feature>
<feature type="compositionally biased region" description="Polar residues" evidence="1">
    <location>
        <begin position="513"/>
        <end position="535"/>
    </location>
</feature>
<feature type="compositionally biased region" description="Polar residues" evidence="1">
    <location>
        <begin position="785"/>
        <end position="807"/>
    </location>
</feature>
<feature type="compositionally biased region" description="Acidic residues" evidence="1">
    <location>
        <begin position="884"/>
        <end position="907"/>
    </location>
</feature>
<name>A0ABP1S1G7_9HEXA</name>
<feature type="compositionally biased region" description="Low complexity" evidence="1">
    <location>
        <begin position="544"/>
        <end position="554"/>
    </location>
</feature>
<feature type="region of interest" description="Disordered" evidence="1">
    <location>
        <begin position="433"/>
        <end position="452"/>
    </location>
</feature>
<feature type="compositionally biased region" description="Polar residues" evidence="1">
    <location>
        <begin position="648"/>
        <end position="663"/>
    </location>
</feature>
<keyword evidence="3" id="KW-1185">Reference proteome</keyword>
<dbReference type="Proteomes" id="UP001642540">
    <property type="component" value="Unassembled WGS sequence"/>
</dbReference>
<feature type="region of interest" description="Disordered" evidence="1">
    <location>
        <begin position="1255"/>
        <end position="1360"/>
    </location>
</feature>
<feature type="region of interest" description="Disordered" evidence="1">
    <location>
        <begin position="929"/>
        <end position="956"/>
    </location>
</feature>
<feature type="region of interest" description="Disordered" evidence="1">
    <location>
        <begin position="1010"/>
        <end position="1032"/>
    </location>
</feature>
<feature type="compositionally biased region" description="Polar residues" evidence="1">
    <location>
        <begin position="933"/>
        <end position="949"/>
    </location>
</feature>